<organism evidence="1 2">
    <name type="scientific">Pasteurella multocida</name>
    <dbReference type="NCBI Taxonomy" id="747"/>
    <lineage>
        <taxon>Bacteria</taxon>
        <taxon>Pseudomonadati</taxon>
        <taxon>Pseudomonadota</taxon>
        <taxon>Gammaproteobacteria</taxon>
        <taxon>Pasteurellales</taxon>
        <taxon>Pasteurellaceae</taxon>
        <taxon>Pasteurella</taxon>
    </lineage>
</organism>
<gene>
    <name evidence="1" type="ORF">NQF69_01925</name>
</gene>
<dbReference type="AlphaFoldDB" id="A0AAW8V584"/>
<name>A0AAW8V584_PASMD</name>
<evidence type="ECO:0000313" key="1">
    <source>
        <dbReference type="EMBL" id="MDT3451527.1"/>
    </source>
</evidence>
<accession>A0AAW8V584</accession>
<proteinExistence type="predicted"/>
<evidence type="ECO:0008006" key="3">
    <source>
        <dbReference type="Google" id="ProtNLM"/>
    </source>
</evidence>
<sequence>MKQILLDDVIKIDDKLISKGISINHRPLAAAIELKKSYYIKELGMKFEEDIMRIYNLLYPDQKFNFPNLLVGGVAFRDQFYIVRIPIIYGNIINFYDFIDIKRKELEIIYKYYPAQYQQAMYCVCDLYDIAYGIDDLCKIYTSEKSHWLRKVLSNIRATTFTLSENIDLDSVLQSSLLSIELAAKYCLLIKGHPEEYLRKKIGHNKDKIIQELSKLNFIENNFMKIYTSLPDYVESRYENIKMTKLDLVNIAIKSQFLVSEIIRYLSDRNLAKDSGLAIEFYRPAFK</sequence>
<comment type="caution">
    <text evidence="1">The sequence shown here is derived from an EMBL/GenBank/DDBJ whole genome shotgun (WGS) entry which is preliminary data.</text>
</comment>
<evidence type="ECO:0000313" key="2">
    <source>
        <dbReference type="Proteomes" id="UP001182304"/>
    </source>
</evidence>
<reference evidence="1" key="1">
    <citation type="submission" date="2022-07" db="EMBL/GenBank/DDBJ databases">
        <title>Sequence of Pasteurella multocoda 17BRD-035.</title>
        <authorList>
            <person name="Roy Chowdhury P."/>
            <person name="Alhamami T."/>
            <person name="Trott D.J."/>
            <person name="Djordvevic S.P."/>
        </authorList>
    </citation>
    <scope>NUCLEOTIDE SEQUENCE</scope>
    <source>
        <strain evidence="1">17BRD-035</strain>
    </source>
</reference>
<protein>
    <recommendedName>
        <fullName evidence="3">HEPN domain-containing protein</fullName>
    </recommendedName>
</protein>
<dbReference type="RefSeq" id="WP_156732215.1">
    <property type="nucleotide sequence ID" value="NZ_CP033598.1"/>
</dbReference>
<dbReference type="Proteomes" id="UP001182304">
    <property type="component" value="Unassembled WGS sequence"/>
</dbReference>
<dbReference type="EMBL" id="JANIEN010000001">
    <property type="protein sequence ID" value="MDT3451527.1"/>
    <property type="molecule type" value="Genomic_DNA"/>
</dbReference>